<protein>
    <recommendedName>
        <fullName evidence="3">General stress protein 17M-like domain-containing protein</fullName>
    </recommendedName>
</protein>
<evidence type="ECO:0000256" key="1">
    <source>
        <dbReference type="SAM" id="MobiDB-lite"/>
    </source>
</evidence>
<dbReference type="InterPro" id="IPR025889">
    <property type="entry name" value="GSP17M-like_dom"/>
</dbReference>
<dbReference type="Pfam" id="PF11181">
    <property type="entry name" value="YflT"/>
    <property type="match status" value="1"/>
</dbReference>
<feature type="compositionally biased region" description="Low complexity" evidence="1">
    <location>
        <begin position="232"/>
        <end position="250"/>
    </location>
</feature>
<evidence type="ECO:0000259" key="3">
    <source>
        <dbReference type="Pfam" id="PF11181"/>
    </source>
</evidence>
<feature type="domain" description="General stress protein 17M-like" evidence="3">
    <location>
        <begin position="20"/>
        <end position="108"/>
    </location>
</feature>
<keyword evidence="2" id="KW-0812">Transmembrane</keyword>
<dbReference type="Proteomes" id="UP001157017">
    <property type="component" value="Unassembled WGS sequence"/>
</dbReference>
<feature type="compositionally biased region" description="Basic residues" evidence="1">
    <location>
        <begin position="208"/>
        <end position="231"/>
    </location>
</feature>
<gene>
    <name evidence="4" type="ORF">GCM10025868_12430</name>
</gene>
<evidence type="ECO:0000313" key="4">
    <source>
        <dbReference type="EMBL" id="GMA85993.1"/>
    </source>
</evidence>
<organism evidence="4 5">
    <name type="scientific">Angustibacter aerolatus</name>
    <dbReference type="NCBI Taxonomy" id="1162965"/>
    <lineage>
        <taxon>Bacteria</taxon>
        <taxon>Bacillati</taxon>
        <taxon>Actinomycetota</taxon>
        <taxon>Actinomycetes</taxon>
        <taxon>Kineosporiales</taxon>
        <taxon>Kineosporiaceae</taxon>
    </lineage>
</organism>
<keyword evidence="2" id="KW-0472">Membrane</keyword>
<feature type="region of interest" description="Disordered" evidence="1">
    <location>
        <begin position="203"/>
        <end position="272"/>
    </location>
</feature>
<sequence length="272" mass="28948">MAGPAPRGVRPSLDLDFPQSLGVFDRYDDAQRAVDYLSDEHFPVENCVIVGTELKQVERVTGRLTYARAAMAGAASGAWMGVFVGLLLNLLDSRANFLSSLLTGVLLGIAFGIAFGVAGFAATGGRRDFTSVTQTVATRYEVLVEHRHLLAAQEPAAAHARPPAAAALEHPVRRASRLEAVPARPGAAHAGLRAWCTRTGPCAGCGRTRARPRPAPRRPRTPPVPRGRRPAARGPRPAGSRPASRAASSRGRGRRSARRPSRGRSRCSTTVT</sequence>
<name>A0ABQ6JCV1_9ACTN</name>
<feature type="transmembrane region" description="Helical" evidence="2">
    <location>
        <begin position="97"/>
        <end position="121"/>
    </location>
</feature>
<comment type="caution">
    <text evidence="4">The sequence shown here is derived from an EMBL/GenBank/DDBJ whole genome shotgun (WGS) entry which is preliminary data.</text>
</comment>
<evidence type="ECO:0000313" key="5">
    <source>
        <dbReference type="Proteomes" id="UP001157017"/>
    </source>
</evidence>
<keyword evidence="2" id="KW-1133">Transmembrane helix</keyword>
<evidence type="ECO:0000256" key="2">
    <source>
        <dbReference type="SAM" id="Phobius"/>
    </source>
</evidence>
<accession>A0ABQ6JCV1</accession>
<reference evidence="5" key="1">
    <citation type="journal article" date="2019" name="Int. J. Syst. Evol. Microbiol.">
        <title>The Global Catalogue of Microorganisms (GCM) 10K type strain sequencing project: providing services to taxonomists for standard genome sequencing and annotation.</title>
        <authorList>
            <consortium name="The Broad Institute Genomics Platform"/>
            <consortium name="The Broad Institute Genome Sequencing Center for Infectious Disease"/>
            <person name="Wu L."/>
            <person name="Ma J."/>
        </authorList>
    </citation>
    <scope>NUCLEOTIDE SEQUENCE [LARGE SCALE GENOMIC DNA]</scope>
    <source>
        <strain evidence="5">NBRC 108730</strain>
    </source>
</reference>
<dbReference type="EMBL" id="BSUZ01000001">
    <property type="protein sequence ID" value="GMA85993.1"/>
    <property type="molecule type" value="Genomic_DNA"/>
</dbReference>
<feature type="compositionally biased region" description="Basic residues" evidence="1">
    <location>
        <begin position="251"/>
        <end position="265"/>
    </location>
</feature>
<feature type="transmembrane region" description="Helical" evidence="2">
    <location>
        <begin position="69"/>
        <end position="91"/>
    </location>
</feature>
<proteinExistence type="predicted"/>
<keyword evidence="5" id="KW-1185">Reference proteome</keyword>